<keyword evidence="1" id="KW-0472">Membrane</keyword>
<keyword evidence="3" id="KW-1185">Reference proteome</keyword>
<dbReference type="EMBL" id="FN649728">
    <property type="protein sequence ID" value="CBJ29971.1"/>
    <property type="molecule type" value="Genomic_DNA"/>
</dbReference>
<dbReference type="OrthoDB" id="10347109at2759"/>
<evidence type="ECO:0000313" key="3">
    <source>
        <dbReference type="Proteomes" id="UP000002630"/>
    </source>
</evidence>
<dbReference type="InParanoid" id="D7FMF9"/>
<organism evidence="2 3">
    <name type="scientific">Ectocarpus siliculosus</name>
    <name type="common">Brown alga</name>
    <name type="synonym">Conferva siliculosa</name>
    <dbReference type="NCBI Taxonomy" id="2880"/>
    <lineage>
        <taxon>Eukaryota</taxon>
        <taxon>Sar</taxon>
        <taxon>Stramenopiles</taxon>
        <taxon>Ochrophyta</taxon>
        <taxon>PX clade</taxon>
        <taxon>Phaeophyceae</taxon>
        <taxon>Ectocarpales</taxon>
        <taxon>Ectocarpaceae</taxon>
        <taxon>Ectocarpus</taxon>
    </lineage>
</organism>
<keyword evidence="1" id="KW-0812">Transmembrane</keyword>
<feature type="transmembrane region" description="Helical" evidence="1">
    <location>
        <begin position="6"/>
        <end position="24"/>
    </location>
</feature>
<keyword evidence="1" id="KW-1133">Transmembrane helix</keyword>
<reference evidence="2 3" key="1">
    <citation type="journal article" date="2010" name="Nature">
        <title>The Ectocarpus genome and the independent evolution of multicellularity in brown algae.</title>
        <authorList>
            <person name="Cock J.M."/>
            <person name="Sterck L."/>
            <person name="Rouze P."/>
            <person name="Scornet D."/>
            <person name="Allen A.E."/>
            <person name="Amoutzias G."/>
            <person name="Anthouard V."/>
            <person name="Artiguenave F."/>
            <person name="Aury J.M."/>
            <person name="Badger J.H."/>
            <person name="Beszteri B."/>
            <person name="Billiau K."/>
            <person name="Bonnet E."/>
            <person name="Bothwell J.H."/>
            <person name="Bowler C."/>
            <person name="Boyen C."/>
            <person name="Brownlee C."/>
            <person name="Carrano C.J."/>
            <person name="Charrier B."/>
            <person name="Cho G.Y."/>
            <person name="Coelho S.M."/>
            <person name="Collen J."/>
            <person name="Corre E."/>
            <person name="Da Silva C."/>
            <person name="Delage L."/>
            <person name="Delaroque N."/>
            <person name="Dittami S.M."/>
            <person name="Doulbeau S."/>
            <person name="Elias M."/>
            <person name="Farnham G."/>
            <person name="Gachon C.M."/>
            <person name="Gschloessl B."/>
            <person name="Heesch S."/>
            <person name="Jabbari K."/>
            <person name="Jubin C."/>
            <person name="Kawai H."/>
            <person name="Kimura K."/>
            <person name="Kloareg B."/>
            <person name="Kupper F.C."/>
            <person name="Lang D."/>
            <person name="Le Bail A."/>
            <person name="Leblanc C."/>
            <person name="Lerouge P."/>
            <person name="Lohr M."/>
            <person name="Lopez P.J."/>
            <person name="Martens C."/>
            <person name="Maumus F."/>
            <person name="Michel G."/>
            <person name="Miranda-Saavedra D."/>
            <person name="Morales J."/>
            <person name="Moreau H."/>
            <person name="Motomura T."/>
            <person name="Nagasato C."/>
            <person name="Napoli C.A."/>
            <person name="Nelson D.R."/>
            <person name="Nyvall-Collen P."/>
            <person name="Peters A.F."/>
            <person name="Pommier C."/>
            <person name="Potin P."/>
            <person name="Poulain J."/>
            <person name="Quesneville H."/>
            <person name="Read B."/>
            <person name="Rensing S.A."/>
            <person name="Ritter A."/>
            <person name="Rousvoal S."/>
            <person name="Samanta M."/>
            <person name="Samson G."/>
            <person name="Schroeder D.C."/>
            <person name="Segurens B."/>
            <person name="Strittmatter M."/>
            <person name="Tonon T."/>
            <person name="Tregear J.W."/>
            <person name="Valentin K."/>
            <person name="von Dassow P."/>
            <person name="Yamagishi T."/>
            <person name="Van de Peer Y."/>
            <person name="Wincker P."/>
        </authorList>
    </citation>
    <scope>NUCLEOTIDE SEQUENCE [LARGE SCALE GENOMIC DNA]</scope>
    <source>
        <strain evidence="3">Ec32 / CCAP1310/4</strain>
    </source>
</reference>
<feature type="transmembrane region" description="Helical" evidence="1">
    <location>
        <begin position="45"/>
        <end position="65"/>
    </location>
</feature>
<gene>
    <name evidence="2" type="ORF">Esi_0169_0043</name>
</gene>
<evidence type="ECO:0000313" key="2">
    <source>
        <dbReference type="EMBL" id="CBJ29971.1"/>
    </source>
</evidence>
<protein>
    <submittedName>
        <fullName evidence="2">Uncharacterized protein</fullName>
    </submittedName>
</protein>
<feature type="transmembrane region" description="Helical" evidence="1">
    <location>
        <begin position="71"/>
        <end position="95"/>
    </location>
</feature>
<dbReference type="EMBL" id="FN648209">
    <property type="protein sequence ID" value="CBJ29971.1"/>
    <property type="molecule type" value="Genomic_DNA"/>
</dbReference>
<evidence type="ECO:0000256" key="1">
    <source>
        <dbReference type="SAM" id="Phobius"/>
    </source>
</evidence>
<accession>D7FMF9</accession>
<sequence>MGGLTGVSWALLVVHSIWSFALGLDMHKFWRMRKKMRIFARWPALALLSGCAGGVVQACIVLQEVLAQEGHVLPCVVVLYLNPVVIGPYAFSYLLRGLRAVIISDKGWDIRH</sequence>
<dbReference type="Proteomes" id="UP000002630">
    <property type="component" value="Linkage Group LG03"/>
</dbReference>
<name>D7FMF9_ECTSI</name>
<dbReference type="AlphaFoldDB" id="D7FMF9"/>
<proteinExistence type="predicted"/>